<accession>A0A7S1F880</accession>
<protein>
    <submittedName>
        <fullName evidence="2">Uncharacterized protein</fullName>
    </submittedName>
</protein>
<feature type="compositionally biased region" description="Basic residues" evidence="1">
    <location>
        <begin position="154"/>
        <end position="164"/>
    </location>
</feature>
<feature type="region of interest" description="Disordered" evidence="1">
    <location>
        <begin position="152"/>
        <end position="181"/>
    </location>
</feature>
<gene>
    <name evidence="2" type="ORF">NSCI0253_LOCUS24141</name>
</gene>
<reference evidence="2" key="1">
    <citation type="submission" date="2021-01" db="EMBL/GenBank/DDBJ databases">
        <authorList>
            <person name="Corre E."/>
            <person name="Pelletier E."/>
            <person name="Niang G."/>
            <person name="Scheremetjew M."/>
            <person name="Finn R."/>
            <person name="Kale V."/>
            <person name="Holt S."/>
            <person name="Cochrane G."/>
            <person name="Meng A."/>
            <person name="Brown T."/>
            <person name="Cohen L."/>
        </authorList>
    </citation>
    <scope>NUCLEOTIDE SEQUENCE</scope>
</reference>
<feature type="compositionally biased region" description="Gly residues" evidence="1">
    <location>
        <begin position="1"/>
        <end position="10"/>
    </location>
</feature>
<name>A0A7S1F880_NOCSC</name>
<dbReference type="AlphaFoldDB" id="A0A7S1F880"/>
<dbReference type="EMBL" id="HBFQ01034247">
    <property type="protein sequence ID" value="CAD8849791.1"/>
    <property type="molecule type" value="Transcribed_RNA"/>
</dbReference>
<evidence type="ECO:0000256" key="1">
    <source>
        <dbReference type="SAM" id="MobiDB-lite"/>
    </source>
</evidence>
<sequence length="253" mass="26700">MGAAKGGKGTGTAVSAPKQRTRVTARRVTGTLAEWKGSFGWITPLTAVDHPEASKHRGRIYLAHEDVEEEISGVGANLSFFVYTDGNGLGAQNVKPAVVAPVQKIIQKPLTSTLARGAVKGVVKGLGRGTSQTTKGASKGASLQFPAAALSKGLKGKGKGKGKKERGPSGPDLPRERVSEDPLMGEVVDWKGKYGWITPQVPIEHADKDKNGGRIYINIKDLPEGAEMEIGKLVEFYLFKDAAGLGAEECTPL</sequence>
<organism evidence="2">
    <name type="scientific">Noctiluca scintillans</name>
    <name type="common">Sea sparkle</name>
    <name type="synonym">Red tide dinoflagellate</name>
    <dbReference type="NCBI Taxonomy" id="2966"/>
    <lineage>
        <taxon>Eukaryota</taxon>
        <taxon>Sar</taxon>
        <taxon>Alveolata</taxon>
        <taxon>Dinophyceae</taxon>
        <taxon>Noctilucales</taxon>
        <taxon>Noctilucaceae</taxon>
        <taxon>Noctiluca</taxon>
    </lineage>
</organism>
<proteinExistence type="predicted"/>
<feature type="region of interest" description="Disordered" evidence="1">
    <location>
        <begin position="1"/>
        <end position="23"/>
    </location>
</feature>
<evidence type="ECO:0000313" key="2">
    <source>
        <dbReference type="EMBL" id="CAD8849791.1"/>
    </source>
</evidence>